<dbReference type="Proteomes" id="UP000546464">
    <property type="component" value="Unassembled WGS sequence"/>
</dbReference>
<comment type="cofactor">
    <cofactor evidence="12">
        <name>NAD(+)</name>
        <dbReference type="ChEBI" id="CHEBI:57540"/>
    </cofactor>
    <text evidence="12">Binds 1 NAD(+) per subunit.</text>
</comment>
<keyword evidence="8 12" id="KW-0326">Glycosidase</keyword>
<feature type="domain" description="Glycosyl hydrolase family 4 C-terminal" evidence="13">
    <location>
        <begin position="196"/>
        <end position="404"/>
    </location>
</feature>
<evidence type="ECO:0000256" key="12">
    <source>
        <dbReference type="RuleBase" id="RU361152"/>
    </source>
</evidence>
<feature type="binding site" evidence="10">
    <location>
        <position position="201"/>
    </location>
    <ligand>
        <name>Mn(2+)</name>
        <dbReference type="ChEBI" id="CHEBI:29035"/>
    </ligand>
</feature>
<dbReference type="CDD" id="cd05297">
    <property type="entry name" value="GH4_alpha_glucosidase_galactosidase"/>
    <property type="match status" value="1"/>
</dbReference>
<dbReference type="InterPro" id="IPR001088">
    <property type="entry name" value="Glyco_hydro_4"/>
</dbReference>
<proteinExistence type="inferred from homology"/>
<dbReference type="Gene3D" id="3.90.1820.10">
    <property type="entry name" value="AglA-like glucosidase"/>
    <property type="match status" value="1"/>
</dbReference>
<evidence type="ECO:0000259" key="13">
    <source>
        <dbReference type="Pfam" id="PF11975"/>
    </source>
</evidence>
<dbReference type="Pfam" id="PF11975">
    <property type="entry name" value="Glyco_hydro_4C"/>
    <property type="match status" value="1"/>
</dbReference>
<dbReference type="InterPro" id="IPR015955">
    <property type="entry name" value="Lactate_DH/Glyco_Ohase_4_C"/>
</dbReference>
<evidence type="ECO:0000256" key="8">
    <source>
        <dbReference type="ARBA" id="ARBA00023295"/>
    </source>
</evidence>
<feature type="binding site" evidence="10">
    <location>
        <position position="171"/>
    </location>
    <ligand>
        <name>Mn(2+)</name>
        <dbReference type="ChEBI" id="CHEBI:29035"/>
    </ligand>
</feature>
<dbReference type="PRINTS" id="PR00732">
    <property type="entry name" value="GLHYDRLASE4"/>
</dbReference>
<sequence length="715" mass="78619">MSCKITLIGAGSVVFAKTLIGDILRFPELADATICLMDISPERLKVADIMMRRIAKKLGVPARIEATLDQKAAIRNANYVICTVQVGGYKPSTVRDFEIPKKYGLEQTIADTLGVGGVFRALRTIPVINGIARDIADLARPGCLLLNYTNPMAMNCWAVEEAVGIPHVGLCHSVFGTANLLSRFANLPPEDVSYLVAGINHMAFFLKFQYKGQDAYPLLFKALEDPERTHELVRFEMMRRTGYFVTESSEHQSEYVPYFIHHGRELIERFNIPIDEYIRRCKAIIGSWQETEAELLGKDGDIDLRPQSHEYGSYIIHSIESGQPRTVYGNVPNRGTISNLPARCNVEVPCLVDGTGLHPVRIGDLPPQLAALCMTNINVQELTVRAALTGKREHIYHAVMLDPHAAATLPLDRIWAMCDELIEAHQQDGFLGEFSPVLKNTGRGFAGLGDRFIARLQGKGAFAIGEGESNTLRLSVENPTAQPAELTFRLRPQDERLSLPSGNELTLSVPANGTAEVELVAVNNAAFENEYRVSLECDTDQVLAIGAVLRPRHQLDKNAAGEVLFAMKLAGFDAMEGALSREGDSLRIRVKVNDSDIKRNPDEVTYGSCVHLFFAAPEHPERIQEVVLQPARNDCEEAVLYQRGKPVPGSNVTQRTTPIYYEADITLPFAALRLEPDAGALLFDSACNIGALGDAHSGGKISLSADSGQFAWIGW</sequence>
<accession>A0A842HFX0</accession>
<dbReference type="InterPro" id="IPR053715">
    <property type="entry name" value="GH4_Enzyme_sf"/>
</dbReference>
<evidence type="ECO:0000256" key="2">
    <source>
        <dbReference type="ARBA" id="ARBA00010141"/>
    </source>
</evidence>
<dbReference type="EMBL" id="JACHVB010000035">
    <property type="protein sequence ID" value="MBC2595100.1"/>
    <property type="molecule type" value="Genomic_DNA"/>
</dbReference>
<dbReference type="InterPro" id="IPR022616">
    <property type="entry name" value="Glyco_hydro_4_C"/>
</dbReference>
<name>A0A842HFX0_9BACT</name>
<reference evidence="14 15" key="1">
    <citation type="submission" date="2020-07" db="EMBL/GenBank/DDBJ databases">
        <authorList>
            <person name="Feng X."/>
        </authorList>
    </citation>
    <scope>NUCLEOTIDE SEQUENCE [LARGE SCALE GENOMIC DNA]</scope>
    <source>
        <strain evidence="14 15">JCM31066</strain>
    </source>
</reference>
<evidence type="ECO:0000313" key="15">
    <source>
        <dbReference type="Proteomes" id="UP000546464"/>
    </source>
</evidence>
<dbReference type="AlphaFoldDB" id="A0A842HFX0"/>
<comment type="similarity">
    <text evidence="2 12">Belongs to the glycosyl hydrolase 4 family.</text>
</comment>
<keyword evidence="10" id="KW-0408">Iron</keyword>
<keyword evidence="6 10" id="KW-0464">Manganese</keyword>
<evidence type="ECO:0000256" key="1">
    <source>
        <dbReference type="ARBA" id="ARBA00001936"/>
    </source>
</evidence>
<evidence type="ECO:0000256" key="4">
    <source>
        <dbReference type="ARBA" id="ARBA00022801"/>
    </source>
</evidence>
<dbReference type="InterPro" id="IPR036291">
    <property type="entry name" value="NAD(P)-bd_dom_sf"/>
</dbReference>
<dbReference type="PANTHER" id="PTHR32092">
    <property type="entry name" value="6-PHOSPHO-BETA-GLUCOSIDASE-RELATED"/>
    <property type="match status" value="1"/>
</dbReference>
<dbReference type="GO" id="GO:0004553">
    <property type="term" value="F:hydrolase activity, hydrolyzing O-glycosyl compounds"/>
    <property type="evidence" value="ECO:0007669"/>
    <property type="project" value="InterPro"/>
</dbReference>
<evidence type="ECO:0000256" key="3">
    <source>
        <dbReference type="ARBA" id="ARBA00022723"/>
    </source>
</evidence>
<evidence type="ECO:0000256" key="10">
    <source>
        <dbReference type="PIRSR" id="PIRSR601088-3"/>
    </source>
</evidence>
<keyword evidence="7" id="KW-0119">Carbohydrate metabolism</keyword>
<gene>
    <name evidence="14" type="ORF">H5P28_12605</name>
</gene>
<evidence type="ECO:0000256" key="6">
    <source>
        <dbReference type="ARBA" id="ARBA00023211"/>
    </source>
</evidence>
<dbReference type="SUPFAM" id="SSF51735">
    <property type="entry name" value="NAD(P)-binding Rossmann-fold domains"/>
    <property type="match status" value="1"/>
</dbReference>
<comment type="caution">
    <text evidence="14">The sequence shown here is derived from an EMBL/GenBank/DDBJ whole genome shotgun (WGS) entry which is preliminary data.</text>
</comment>
<protein>
    <submittedName>
        <fullName evidence="14">Alpha-glucosidase/alpha-galactosidase</fullName>
    </submittedName>
</protein>
<dbReference type="Pfam" id="PF02056">
    <property type="entry name" value="Glyco_hydro_4"/>
    <property type="match status" value="1"/>
</dbReference>
<keyword evidence="5 12" id="KW-0520">NAD</keyword>
<evidence type="ECO:0000313" key="14">
    <source>
        <dbReference type="EMBL" id="MBC2595100.1"/>
    </source>
</evidence>
<keyword evidence="3 10" id="KW-0479">Metal-binding</keyword>
<dbReference type="GO" id="GO:0046872">
    <property type="term" value="F:metal ion binding"/>
    <property type="evidence" value="ECO:0007669"/>
    <property type="project" value="UniProtKB-KW"/>
</dbReference>
<dbReference type="GO" id="GO:0016616">
    <property type="term" value="F:oxidoreductase activity, acting on the CH-OH group of donors, NAD or NADP as acceptor"/>
    <property type="evidence" value="ECO:0007669"/>
    <property type="project" value="InterPro"/>
</dbReference>
<evidence type="ECO:0000256" key="5">
    <source>
        <dbReference type="ARBA" id="ARBA00023027"/>
    </source>
</evidence>
<evidence type="ECO:0000256" key="9">
    <source>
        <dbReference type="PIRSR" id="PIRSR601088-2"/>
    </source>
</evidence>
<keyword evidence="4 12" id="KW-0378">Hydrolase</keyword>
<keyword evidence="10" id="KW-0170">Cobalt</keyword>
<dbReference type="RefSeq" id="WP_185676063.1">
    <property type="nucleotide sequence ID" value="NZ_JACHVB010000035.1"/>
</dbReference>
<dbReference type="PANTHER" id="PTHR32092:SF6">
    <property type="entry name" value="ALPHA-GALACTOSIDASE"/>
    <property type="match status" value="1"/>
</dbReference>
<dbReference type="GO" id="GO:0005975">
    <property type="term" value="P:carbohydrate metabolic process"/>
    <property type="evidence" value="ECO:0007669"/>
    <property type="project" value="InterPro"/>
</dbReference>
<feature type="binding site" evidence="9">
    <location>
        <position position="150"/>
    </location>
    <ligand>
        <name>substrate</name>
    </ligand>
</feature>
<evidence type="ECO:0000256" key="7">
    <source>
        <dbReference type="ARBA" id="ARBA00023277"/>
    </source>
</evidence>
<dbReference type="SUPFAM" id="SSF56327">
    <property type="entry name" value="LDH C-terminal domain-like"/>
    <property type="match status" value="1"/>
</dbReference>
<dbReference type="NCBIfam" id="NF011657">
    <property type="entry name" value="PRK15076.1"/>
    <property type="match status" value="1"/>
</dbReference>
<feature type="site" description="Increases basicity of active site Tyr" evidence="11">
    <location>
        <position position="111"/>
    </location>
</feature>
<comment type="cofactor">
    <cofactor evidence="1">
        <name>Mn(2+)</name>
        <dbReference type="ChEBI" id="CHEBI:29035"/>
    </cofactor>
</comment>
<organism evidence="14 15">
    <name type="scientific">Ruficoccus amylovorans</name>
    <dbReference type="NCBI Taxonomy" id="1804625"/>
    <lineage>
        <taxon>Bacteria</taxon>
        <taxon>Pseudomonadati</taxon>
        <taxon>Verrucomicrobiota</taxon>
        <taxon>Opitutia</taxon>
        <taxon>Puniceicoccales</taxon>
        <taxon>Cerasicoccaceae</taxon>
        <taxon>Ruficoccus</taxon>
    </lineage>
</organism>
<keyword evidence="15" id="KW-1185">Reference proteome</keyword>
<evidence type="ECO:0000256" key="11">
    <source>
        <dbReference type="PIRSR" id="PIRSR601088-4"/>
    </source>
</evidence>
<keyword evidence="10" id="KW-0533">Nickel</keyword>